<feature type="transmembrane region" description="Helical" evidence="13">
    <location>
        <begin position="377"/>
        <end position="395"/>
    </location>
</feature>
<dbReference type="InterPro" id="IPR036878">
    <property type="entry name" value="Glu_permease_IIB"/>
</dbReference>
<evidence type="ECO:0000256" key="1">
    <source>
        <dbReference type="ARBA" id="ARBA00004651"/>
    </source>
</evidence>
<feature type="transmembrane region" description="Helical" evidence="13">
    <location>
        <begin position="425"/>
        <end position="450"/>
    </location>
</feature>
<evidence type="ECO:0000256" key="5">
    <source>
        <dbReference type="ARBA" id="ARBA00022679"/>
    </source>
</evidence>
<evidence type="ECO:0000256" key="4">
    <source>
        <dbReference type="ARBA" id="ARBA00022597"/>
    </source>
</evidence>
<dbReference type="EMBL" id="CP025257">
    <property type="protein sequence ID" value="AUF83930.1"/>
    <property type="molecule type" value="Genomic_DNA"/>
</dbReference>
<dbReference type="Pfam" id="PF00367">
    <property type="entry name" value="PTS_EIIB"/>
    <property type="match status" value="1"/>
</dbReference>
<organism evidence="16 17">
    <name type="scientific">Mesoplasma syrphidae</name>
    <dbReference type="NCBI Taxonomy" id="225999"/>
    <lineage>
        <taxon>Bacteria</taxon>
        <taxon>Bacillati</taxon>
        <taxon>Mycoplasmatota</taxon>
        <taxon>Mollicutes</taxon>
        <taxon>Entomoplasmatales</taxon>
        <taxon>Entomoplasmataceae</taxon>
        <taxon>Mesoplasma</taxon>
    </lineage>
</organism>
<dbReference type="CDD" id="cd00212">
    <property type="entry name" value="PTS_IIB_glc"/>
    <property type="match status" value="1"/>
</dbReference>
<feature type="transmembrane region" description="Helical" evidence="13">
    <location>
        <begin position="202"/>
        <end position="225"/>
    </location>
</feature>
<evidence type="ECO:0000256" key="10">
    <source>
        <dbReference type="ARBA" id="ARBA00023136"/>
    </source>
</evidence>
<dbReference type="InterPro" id="IPR013013">
    <property type="entry name" value="PTS_EIIC_1"/>
</dbReference>
<dbReference type="Proteomes" id="UP000233419">
    <property type="component" value="Chromosome"/>
</dbReference>
<keyword evidence="6" id="KW-0598">Phosphotransferase system</keyword>
<evidence type="ECO:0000256" key="3">
    <source>
        <dbReference type="ARBA" id="ARBA00022475"/>
    </source>
</evidence>
<dbReference type="GO" id="GO:0009401">
    <property type="term" value="P:phosphoenolpyruvate-dependent sugar phosphotransferase system"/>
    <property type="evidence" value="ECO:0007669"/>
    <property type="project" value="UniProtKB-KW"/>
</dbReference>
<feature type="active site" description="Phosphocysteine intermediate; for EIIB activity" evidence="11">
    <location>
        <position position="591"/>
    </location>
</feature>
<keyword evidence="5" id="KW-0808">Transferase</keyword>
<evidence type="ECO:0000256" key="9">
    <source>
        <dbReference type="ARBA" id="ARBA00022989"/>
    </source>
</evidence>
<dbReference type="InterPro" id="IPR050429">
    <property type="entry name" value="PTS_Glucose_EIICBA"/>
</dbReference>
<dbReference type="InterPro" id="IPR001996">
    <property type="entry name" value="PTS_IIB_1"/>
</dbReference>
<keyword evidence="3" id="KW-1003">Cell membrane</keyword>
<evidence type="ECO:0000256" key="8">
    <source>
        <dbReference type="ARBA" id="ARBA00022777"/>
    </source>
</evidence>
<dbReference type="GO" id="GO:0090563">
    <property type="term" value="F:protein-phosphocysteine-sugar phosphotransferase activity"/>
    <property type="evidence" value="ECO:0007669"/>
    <property type="project" value="TreeGrafter"/>
</dbReference>
<feature type="compositionally biased region" description="Basic and acidic residues" evidence="12">
    <location>
        <begin position="735"/>
        <end position="744"/>
    </location>
</feature>
<evidence type="ECO:0000256" key="7">
    <source>
        <dbReference type="ARBA" id="ARBA00022692"/>
    </source>
</evidence>
<dbReference type="OrthoDB" id="9764327at2"/>
<evidence type="ECO:0000256" key="6">
    <source>
        <dbReference type="ARBA" id="ARBA00022683"/>
    </source>
</evidence>
<evidence type="ECO:0000256" key="11">
    <source>
        <dbReference type="PROSITE-ProRule" id="PRU00421"/>
    </source>
</evidence>
<keyword evidence="9 13" id="KW-1133">Transmembrane helix</keyword>
<dbReference type="PROSITE" id="PS51103">
    <property type="entry name" value="PTS_EIIC_TYPE_1"/>
    <property type="match status" value="1"/>
</dbReference>
<proteinExistence type="predicted"/>
<dbReference type="Gene3D" id="3.30.1360.60">
    <property type="entry name" value="Glucose permease domain IIB"/>
    <property type="match status" value="1"/>
</dbReference>
<feature type="transmembrane region" description="Helical" evidence="13">
    <location>
        <begin position="402"/>
        <end position="419"/>
    </location>
</feature>
<dbReference type="PANTHER" id="PTHR30009">
    <property type="entry name" value="CYTOCHROME C-TYPE SYNTHESIS PROTEIN AND PTS TRANSMEMBRANE COMPONENT"/>
    <property type="match status" value="1"/>
</dbReference>
<feature type="transmembrane region" description="Helical" evidence="13">
    <location>
        <begin position="483"/>
        <end position="508"/>
    </location>
</feature>
<dbReference type="PANTHER" id="PTHR30009:SF20">
    <property type="entry name" value="PTS SYSTEM GLUCOSE-SPECIFIC EIICB COMPONENT-RELATED"/>
    <property type="match status" value="1"/>
</dbReference>
<evidence type="ECO:0000259" key="15">
    <source>
        <dbReference type="PROSITE" id="PS51103"/>
    </source>
</evidence>
<keyword evidence="10 13" id="KW-0472">Membrane</keyword>
<dbReference type="SUPFAM" id="SSF55604">
    <property type="entry name" value="Glucose permease domain IIB"/>
    <property type="match status" value="1"/>
</dbReference>
<keyword evidence="4 16" id="KW-0762">Sugar transport</keyword>
<comment type="subcellular location">
    <subcellularLocation>
        <location evidence="1">Cell membrane</location>
        <topology evidence="1">Multi-pass membrane protein</topology>
    </subcellularLocation>
</comment>
<gene>
    <name evidence="16" type="ORF">CXP39_03485</name>
</gene>
<name>A0A2K9BW36_9MOLU</name>
<keyword evidence="17" id="KW-1185">Reference proteome</keyword>
<feature type="region of interest" description="Disordered" evidence="12">
    <location>
        <begin position="701"/>
        <end position="744"/>
    </location>
</feature>
<dbReference type="GO" id="GO:0016301">
    <property type="term" value="F:kinase activity"/>
    <property type="evidence" value="ECO:0007669"/>
    <property type="project" value="UniProtKB-KW"/>
</dbReference>
<feature type="transmembrane region" description="Helical" evidence="13">
    <location>
        <begin position="54"/>
        <end position="71"/>
    </location>
</feature>
<keyword evidence="7 13" id="KW-0812">Transmembrane</keyword>
<dbReference type="PROSITE" id="PS51098">
    <property type="entry name" value="PTS_EIIB_TYPE_1"/>
    <property type="match status" value="1"/>
</dbReference>
<protein>
    <submittedName>
        <fullName evidence="16">PTS sugar transporter</fullName>
    </submittedName>
</protein>
<accession>A0A2K9BW36</accession>
<evidence type="ECO:0000259" key="14">
    <source>
        <dbReference type="PROSITE" id="PS51098"/>
    </source>
</evidence>
<keyword evidence="8" id="KW-0418">Kinase</keyword>
<feature type="transmembrane region" description="Helical" evidence="13">
    <location>
        <begin position="164"/>
        <end position="182"/>
    </location>
</feature>
<dbReference type="GO" id="GO:0005886">
    <property type="term" value="C:plasma membrane"/>
    <property type="evidence" value="ECO:0007669"/>
    <property type="project" value="UniProtKB-SubCell"/>
</dbReference>
<evidence type="ECO:0000313" key="17">
    <source>
        <dbReference type="Proteomes" id="UP000233419"/>
    </source>
</evidence>
<evidence type="ECO:0000256" key="13">
    <source>
        <dbReference type="SAM" id="Phobius"/>
    </source>
</evidence>
<evidence type="ECO:0000256" key="12">
    <source>
        <dbReference type="SAM" id="MobiDB-lite"/>
    </source>
</evidence>
<evidence type="ECO:0000313" key="16">
    <source>
        <dbReference type="EMBL" id="AUF83930.1"/>
    </source>
</evidence>
<dbReference type="Pfam" id="PF02378">
    <property type="entry name" value="PTS_EIIC"/>
    <property type="match status" value="1"/>
</dbReference>
<feature type="domain" description="PTS EIIC type-1" evidence="15">
    <location>
        <begin position="1"/>
        <end position="520"/>
    </location>
</feature>
<evidence type="ECO:0000256" key="2">
    <source>
        <dbReference type="ARBA" id="ARBA00022448"/>
    </source>
</evidence>
<feature type="transmembrane region" description="Helical" evidence="13">
    <location>
        <begin position="78"/>
        <end position="97"/>
    </location>
</feature>
<dbReference type="InterPro" id="IPR018113">
    <property type="entry name" value="PTrfase_EIIB_Cys"/>
</dbReference>
<sequence length="744" mass="80381">MPTLSKLSKAFLLPIALLPIAGVFLGVGAAIANAADAQTGLWYFGTVMNKMGDVAFGNLPVLFCISVALAYTKDAGVAALTAVVGFLVMNALQGALLHPTMVNATEELVKQYKDLFNGFYEGKEVVLGMKVANLDAAGKVMYSLLWHNNIPNGLITSNLGVNSLNTGVFAGIFVGAISAKCYNTFHKTQLPSALSFFSGTKLVPIITFFAVIPLGFIFVFFWPWIGQGLAWFGTKSGDIPVKGIDSLVFEMIERSLVPFGLHHVFYSPLWWTSAGGSIADIVTRANTEWIVNNNPTALINGLDMFNWQEQASAFAGHNITWPEFFTTVTGNKDLFEAMGDQTMMARLIANIDNSKGINFTSFQLLGLNLGRFQSGKFGFMLLGLPMAALAMWFNVPKENRKNVMGIYFSAAFTCFLTGITEPIEYTFLFLAPWLFYGVHMPLAAISFMFAGMLQTHVSMTVSGGFIDYIVFGIIPFFNGAMSATSVFGVLGVAAVMGPVYFCAFYFAVKYGNVMVPGRDTSGPTELFTKDDYKASKGQNRDGSKIVAVEASTGASKWTASSNPTEIARYEKAAKIIEFLGGEANITDVDSCASRLRLTVIDSSVVNKDGIMSLGGSTGALVRGTNVQVVYGGEQEAIKPRIKEILEIQRSQSESQSEVEKKITVGVKTEATKVEVAKPEIVEAKVKTDAKKITVSKPVAKKVEAKKTTVSKPTTKKVEAKSTAASKPVAKKPVAKKVETKKTTK</sequence>
<dbReference type="AlphaFoldDB" id="A0A2K9BW36"/>
<reference evidence="16 17" key="1">
    <citation type="submission" date="2017-12" db="EMBL/GenBank/DDBJ databases">
        <title>Mesoplasma syrphidae YJS, Complete Genome.</title>
        <authorList>
            <person name="Knight T.F."/>
            <person name="Citino T."/>
            <person name="Rubinstein R."/>
            <person name="Neuschaefer Z."/>
        </authorList>
    </citation>
    <scope>NUCLEOTIDE SEQUENCE [LARGE SCALE GENOMIC DNA]</scope>
    <source>
        <strain evidence="16 17">YJS</strain>
    </source>
</reference>
<feature type="transmembrane region" description="Helical" evidence="13">
    <location>
        <begin position="457"/>
        <end position="477"/>
    </location>
</feature>
<feature type="domain" description="PTS EIIB type-1" evidence="14">
    <location>
        <begin position="569"/>
        <end position="651"/>
    </location>
</feature>
<dbReference type="KEGG" id="msyr:CXP39_03485"/>
<dbReference type="GO" id="GO:0008982">
    <property type="term" value="F:protein-N(PI)-phosphohistidine-sugar phosphotransferase activity"/>
    <property type="evidence" value="ECO:0007669"/>
    <property type="project" value="InterPro"/>
</dbReference>
<dbReference type="InterPro" id="IPR003352">
    <property type="entry name" value="PTS_EIIC"/>
</dbReference>
<keyword evidence="2" id="KW-0813">Transport</keyword>